<accession>A0AAW1DF52</accession>
<sequence>MIVTRYSFITKIKDILTISYLAIKLQKRELPVKAAKLCAWVLLVVSILSLGFMFMLMHYLEKTIPCPYFDPDM</sequence>
<dbReference type="AlphaFoldDB" id="A0AAW1DF52"/>
<keyword evidence="3" id="KW-1185">Reference proteome</keyword>
<evidence type="ECO:0000313" key="3">
    <source>
        <dbReference type="Proteomes" id="UP001461498"/>
    </source>
</evidence>
<dbReference type="EMBL" id="JAPXFL010000003">
    <property type="protein sequence ID" value="KAK9508700.1"/>
    <property type="molecule type" value="Genomic_DNA"/>
</dbReference>
<reference evidence="2 3" key="1">
    <citation type="submission" date="2022-12" db="EMBL/GenBank/DDBJ databases">
        <title>Chromosome-level genome assembly of true bugs.</title>
        <authorList>
            <person name="Ma L."/>
            <person name="Li H."/>
        </authorList>
    </citation>
    <scope>NUCLEOTIDE SEQUENCE [LARGE SCALE GENOMIC DNA]</scope>
    <source>
        <strain evidence="2">Lab_2022b</strain>
    </source>
</reference>
<protein>
    <submittedName>
        <fullName evidence="2">Uncharacterized protein</fullName>
    </submittedName>
</protein>
<comment type="caution">
    <text evidence="2">The sequence shown here is derived from an EMBL/GenBank/DDBJ whole genome shotgun (WGS) entry which is preliminary data.</text>
</comment>
<evidence type="ECO:0000313" key="2">
    <source>
        <dbReference type="EMBL" id="KAK9508700.1"/>
    </source>
</evidence>
<evidence type="ECO:0000256" key="1">
    <source>
        <dbReference type="SAM" id="Phobius"/>
    </source>
</evidence>
<keyword evidence="1" id="KW-0472">Membrane</keyword>
<dbReference type="Proteomes" id="UP001461498">
    <property type="component" value="Unassembled WGS sequence"/>
</dbReference>
<name>A0AAW1DF52_9HEMI</name>
<keyword evidence="1" id="KW-0812">Transmembrane</keyword>
<feature type="transmembrane region" description="Helical" evidence="1">
    <location>
        <begin position="37"/>
        <end position="60"/>
    </location>
</feature>
<keyword evidence="1" id="KW-1133">Transmembrane helix</keyword>
<gene>
    <name evidence="2" type="ORF">O3M35_006193</name>
</gene>
<proteinExistence type="predicted"/>
<organism evidence="2 3">
    <name type="scientific">Rhynocoris fuscipes</name>
    <dbReference type="NCBI Taxonomy" id="488301"/>
    <lineage>
        <taxon>Eukaryota</taxon>
        <taxon>Metazoa</taxon>
        <taxon>Ecdysozoa</taxon>
        <taxon>Arthropoda</taxon>
        <taxon>Hexapoda</taxon>
        <taxon>Insecta</taxon>
        <taxon>Pterygota</taxon>
        <taxon>Neoptera</taxon>
        <taxon>Paraneoptera</taxon>
        <taxon>Hemiptera</taxon>
        <taxon>Heteroptera</taxon>
        <taxon>Panheteroptera</taxon>
        <taxon>Cimicomorpha</taxon>
        <taxon>Reduviidae</taxon>
        <taxon>Harpactorinae</taxon>
        <taxon>Harpactorini</taxon>
        <taxon>Rhynocoris</taxon>
    </lineage>
</organism>